<evidence type="ECO:0000313" key="1">
    <source>
        <dbReference type="EMBL" id="PCI76458.1"/>
    </source>
</evidence>
<reference evidence="2" key="1">
    <citation type="submission" date="2017-08" db="EMBL/GenBank/DDBJ databases">
        <title>A dynamic microbial community with high functional redundancy inhabits the cold, oxic subseafloor aquifer.</title>
        <authorList>
            <person name="Tully B.J."/>
            <person name="Wheat C.G."/>
            <person name="Glazer B.T."/>
            <person name="Huber J.A."/>
        </authorList>
    </citation>
    <scope>NUCLEOTIDE SEQUENCE [LARGE SCALE GENOMIC DNA]</scope>
</reference>
<comment type="caution">
    <text evidence="1">The sequence shown here is derived from an EMBL/GenBank/DDBJ whole genome shotgun (WGS) entry which is preliminary data.</text>
</comment>
<name>A0A2A4X1E5_UNCAE</name>
<dbReference type="Proteomes" id="UP000218775">
    <property type="component" value="Unassembled WGS sequence"/>
</dbReference>
<proteinExistence type="predicted"/>
<gene>
    <name evidence="1" type="ORF">COB21_04305</name>
</gene>
<organism evidence="1 2">
    <name type="scientific">Aerophobetes bacterium</name>
    <dbReference type="NCBI Taxonomy" id="2030807"/>
    <lineage>
        <taxon>Bacteria</taxon>
        <taxon>Candidatus Aerophobota</taxon>
    </lineage>
</organism>
<dbReference type="AlphaFoldDB" id="A0A2A4X1E5"/>
<accession>A0A2A4X1E5</accession>
<protein>
    <recommendedName>
        <fullName evidence="3">Transporter</fullName>
    </recommendedName>
</protein>
<dbReference type="EMBL" id="NVUK01000028">
    <property type="protein sequence ID" value="PCI76458.1"/>
    <property type="molecule type" value="Genomic_DNA"/>
</dbReference>
<evidence type="ECO:0008006" key="3">
    <source>
        <dbReference type="Google" id="ProtNLM"/>
    </source>
</evidence>
<sequence>MFLLIRLTRLFLCACVVLSVPLFARPIYDRVKEHPDVSYASWFTGPLLSPTPINMEPGHPAIEPFVTFGSSYGNYDNNWNLQRNGNEWFINPYLDVQFGITNRIGVEFLGSFISNFKQGVSSTRMQDSVILLGFQVANDIKDSWMPDIRVDLQQVFPTGNYRHLDPDNLGVDSTGQGAFQTGTLLIVQKQFYPKMGRISVEASTGCLFAADVKIQGLSAYGGGANTDGKVHPGPTLATFFSVEYSISRQWGCGFDSVYTYQGKSTFDGNTGGPSIVVGFPSSSQFALAPFVEHTFSSNMGILIGSWCTVGGRNARAFASGYFSFLYLF</sequence>
<evidence type="ECO:0000313" key="2">
    <source>
        <dbReference type="Proteomes" id="UP000218775"/>
    </source>
</evidence>